<evidence type="ECO:0000256" key="1">
    <source>
        <dbReference type="ARBA" id="ARBA00004370"/>
    </source>
</evidence>
<dbReference type="GO" id="GO:0005509">
    <property type="term" value="F:calcium ion binding"/>
    <property type="evidence" value="ECO:0007669"/>
    <property type="project" value="UniProtKB-UniRule"/>
</dbReference>
<dbReference type="PROSITE" id="PS00232">
    <property type="entry name" value="CADHERIN_1"/>
    <property type="match status" value="1"/>
</dbReference>
<organism evidence="7 8">
    <name type="scientific">Candidula unifasciata</name>
    <dbReference type="NCBI Taxonomy" id="100452"/>
    <lineage>
        <taxon>Eukaryota</taxon>
        <taxon>Metazoa</taxon>
        <taxon>Spiralia</taxon>
        <taxon>Lophotrochozoa</taxon>
        <taxon>Mollusca</taxon>
        <taxon>Gastropoda</taxon>
        <taxon>Heterobranchia</taxon>
        <taxon>Euthyneura</taxon>
        <taxon>Panpulmonata</taxon>
        <taxon>Eupulmonata</taxon>
        <taxon>Stylommatophora</taxon>
        <taxon>Helicina</taxon>
        <taxon>Helicoidea</taxon>
        <taxon>Geomitridae</taxon>
        <taxon>Candidula</taxon>
    </lineage>
</organism>
<dbReference type="Gene3D" id="2.60.40.60">
    <property type="entry name" value="Cadherins"/>
    <property type="match status" value="1"/>
</dbReference>
<proteinExistence type="predicted"/>
<reference evidence="7" key="1">
    <citation type="submission" date="2021-04" db="EMBL/GenBank/DDBJ databases">
        <authorList>
            <consortium name="Molecular Ecology Group"/>
        </authorList>
    </citation>
    <scope>NUCLEOTIDE SEQUENCE</scope>
</reference>
<feature type="domain" description="Cadherin" evidence="6">
    <location>
        <begin position="49"/>
        <end position="162"/>
    </location>
</feature>
<dbReference type="InterPro" id="IPR015919">
    <property type="entry name" value="Cadherin-like_sf"/>
</dbReference>
<evidence type="ECO:0000313" key="7">
    <source>
        <dbReference type="EMBL" id="CAG5117929.1"/>
    </source>
</evidence>
<comment type="caution">
    <text evidence="7">The sequence shown here is derived from an EMBL/GenBank/DDBJ whole genome shotgun (WGS) entry which is preliminary data.</text>
</comment>
<evidence type="ECO:0000313" key="8">
    <source>
        <dbReference type="Proteomes" id="UP000678393"/>
    </source>
</evidence>
<sequence length="177" mass="19639">ATRFEVSLKCPNESTSQLSYYTFLTLTEVKLKSAYNASSNETIWLPTGSDGSKGVIEALCPSNEDLVYSVIENMDPGVIDVFGDHRLASDFVELMISESDEYLNLNATSGELLQQKSYDRETKELHKLKLLCIVKVEGQPDVITPRTLKLQVVDVNDNPPFTNMAHPTQVSNYTAGT</sequence>
<keyword evidence="3 5" id="KW-0106">Calcium</keyword>
<feature type="non-terminal residue" evidence="7">
    <location>
        <position position="1"/>
    </location>
</feature>
<dbReference type="Proteomes" id="UP000678393">
    <property type="component" value="Unassembled WGS sequence"/>
</dbReference>
<accession>A0A8S3YLH5</accession>
<comment type="subcellular location">
    <subcellularLocation>
        <location evidence="1">Membrane</location>
    </subcellularLocation>
</comment>
<keyword evidence="2" id="KW-0677">Repeat</keyword>
<dbReference type="SMART" id="SM00112">
    <property type="entry name" value="CA"/>
    <property type="match status" value="1"/>
</dbReference>
<evidence type="ECO:0000256" key="5">
    <source>
        <dbReference type="PROSITE-ProRule" id="PRU00043"/>
    </source>
</evidence>
<dbReference type="AlphaFoldDB" id="A0A8S3YLH5"/>
<evidence type="ECO:0000256" key="3">
    <source>
        <dbReference type="ARBA" id="ARBA00022837"/>
    </source>
</evidence>
<protein>
    <recommendedName>
        <fullName evidence="6">Cadherin domain-containing protein</fullName>
    </recommendedName>
</protein>
<gene>
    <name evidence="7" type="ORF">CUNI_LOCUS3487</name>
</gene>
<evidence type="ECO:0000259" key="6">
    <source>
        <dbReference type="PROSITE" id="PS50268"/>
    </source>
</evidence>
<dbReference type="SUPFAM" id="SSF49313">
    <property type="entry name" value="Cadherin-like"/>
    <property type="match status" value="1"/>
</dbReference>
<feature type="non-terminal residue" evidence="7">
    <location>
        <position position="177"/>
    </location>
</feature>
<evidence type="ECO:0000256" key="2">
    <source>
        <dbReference type="ARBA" id="ARBA00022737"/>
    </source>
</evidence>
<dbReference type="GO" id="GO:0005886">
    <property type="term" value="C:plasma membrane"/>
    <property type="evidence" value="ECO:0007669"/>
    <property type="project" value="InterPro"/>
</dbReference>
<evidence type="ECO:0000256" key="4">
    <source>
        <dbReference type="ARBA" id="ARBA00023136"/>
    </source>
</evidence>
<keyword evidence="4" id="KW-0472">Membrane</keyword>
<dbReference type="InterPro" id="IPR002126">
    <property type="entry name" value="Cadherin-like_dom"/>
</dbReference>
<dbReference type="InterPro" id="IPR020894">
    <property type="entry name" value="Cadherin_CS"/>
</dbReference>
<keyword evidence="8" id="KW-1185">Reference proteome</keyword>
<dbReference type="GO" id="GO:0007156">
    <property type="term" value="P:homophilic cell adhesion via plasma membrane adhesion molecules"/>
    <property type="evidence" value="ECO:0007669"/>
    <property type="project" value="InterPro"/>
</dbReference>
<dbReference type="PRINTS" id="PR00205">
    <property type="entry name" value="CADHERIN"/>
</dbReference>
<name>A0A8S3YLH5_9EUPU</name>
<dbReference type="EMBL" id="CAJHNH020000473">
    <property type="protein sequence ID" value="CAG5117929.1"/>
    <property type="molecule type" value="Genomic_DNA"/>
</dbReference>
<dbReference type="PROSITE" id="PS50268">
    <property type="entry name" value="CADHERIN_2"/>
    <property type="match status" value="1"/>
</dbReference>
<dbReference type="CDD" id="cd11304">
    <property type="entry name" value="Cadherin_repeat"/>
    <property type="match status" value="1"/>
</dbReference>